<feature type="compositionally biased region" description="Polar residues" evidence="1">
    <location>
        <begin position="545"/>
        <end position="555"/>
    </location>
</feature>
<dbReference type="EMBL" id="MT025084">
    <property type="protein sequence ID" value="QIS87953.1"/>
    <property type="molecule type" value="Genomic_RNA"/>
</dbReference>
<evidence type="ECO:0000256" key="1">
    <source>
        <dbReference type="SAM" id="MobiDB-lite"/>
    </source>
</evidence>
<reference evidence="2" key="1">
    <citation type="submission" date="2020-01" db="EMBL/GenBank/DDBJ databases">
        <title>Sustained virome diversity in Antarctic penguins and their ticks: geographical connectedness and no evidence for low pathogen pressure.</title>
        <authorList>
            <person name="Wille M."/>
            <person name="Harvey E."/>
            <person name="Shi M."/>
            <person name="Gonzalez-Acuna D."/>
            <person name="Holmes E.C."/>
            <person name="Hurt A.C."/>
        </authorList>
    </citation>
    <scope>NUCLEOTIDE SEQUENCE</scope>
    <source>
        <strain evidence="2">Antarctic20</strain>
    </source>
</reference>
<protein>
    <submittedName>
        <fullName evidence="2">RNA-dependent RNA polymerase</fullName>
    </submittedName>
</protein>
<sequence length="679" mass="74525">MTARRRTPDFGDEWFVIDTFDISTSSRTGPLGEYWLHPLAMPNTPYAAKCQNCTHRVERRWSFRIYVTTAATTGCRVGCLALPDTNYIQGTISSAMVWGAIANNRGTMVDSSGNMAKTSTFGISGSTRALSNSDPPDNHNMMGYANAILIVFLLNPPIAITSTTTLSCTILGKCDVMCLNRLPGYLASQAPMFQPTVGDQGGPPDWMLVIDQAYYPNSVLGTWSTSHTGDAWLAGGFYFVFYKSGEHAPNEVRGEPRIGSVYTTDAKLPPWETNNNMFAAPIYFAIFRHPSGYDYLVGFTNIDWAGAQASGNTGMVPSGAELCIKYRTQPKWGDMFTGNLIPLTGTNMTGPKFAVMKFWQVLETAPPLGRPVYSTMNALPHGDYYSLDPPMPVRALPPPQLQPVNRLVARQPPPPPVPAYPTLTQAYPGYPFPMRTLPGLQDSSSTPLQTPTLQSSWAYTNNIRTNWQTATTISPTRTFSPMMSTVGATWRPLTASTQPMMPTTTGFLQPSTSYLSQINNPSSSTMPYTVTSSDMTPGLEAPGETRQTNLESSSAYSQRLYTQELDGIEEEDSDSFDDSETQPSQHQTEIERWTALQPDLQDLQLQEAMRQLELQGQPQLQRSASLPTGLESSGSESFEVVPESTSTHSTITDPKTNLPVWAKLLQRAVRASKKGDTGE</sequence>
<name>A0A6H0DGW4_9VIRU</name>
<feature type="compositionally biased region" description="Polar residues" evidence="1">
    <location>
        <begin position="643"/>
        <end position="654"/>
    </location>
</feature>
<feature type="compositionally biased region" description="Polar residues" evidence="1">
    <location>
        <begin position="614"/>
        <end position="636"/>
    </location>
</feature>
<organism evidence="2">
    <name type="scientific">Somov virus</name>
    <dbReference type="NCBI Taxonomy" id="2707269"/>
    <lineage>
        <taxon>Viruses</taxon>
        <taxon>Riboviria</taxon>
    </lineage>
</organism>
<proteinExistence type="predicted"/>
<feature type="region of interest" description="Disordered" evidence="1">
    <location>
        <begin position="533"/>
        <end position="555"/>
    </location>
</feature>
<keyword evidence="2" id="KW-0548">Nucleotidyltransferase</keyword>
<feature type="region of interest" description="Disordered" evidence="1">
    <location>
        <begin position="569"/>
        <end position="589"/>
    </location>
</feature>
<keyword evidence="2" id="KW-0696">RNA-directed RNA polymerase</keyword>
<accession>A0A6H0DGW4</accession>
<dbReference type="GO" id="GO:0003968">
    <property type="term" value="F:RNA-directed RNA polymerase activity"/>
    <property type="evidence" value="ECO:0007669"/>
    <property type="project" value="UniProtKB-KW"/>
</dbReference>
<evidence type="ECO:0000313" key="2">
    <source>
        <dbReference type="EMBL" id="QIS87953.1"/>
    </source>
</evidence>
<feature type="region of interest" description="Disordered" evidence="1">
    <location>
        <begin position="614"/>
        <end position="654"/>
    </location>
</feature>
<keyword evidence="2" id="KW-0808">Transferase</keyword>
<feature type="compositionally biased region" description="Acidic residues" evidence="1">
    <location>
        <begin position="569"/>
        <end position="580"/>
    </location>
</feature>